<name>A0AAD2D5Z1_EUPCR</name>
<accession>A0AAD2D5Z1</accession>
<comment type="caution">
    <text evidence="1">The sequence shown here is derived from an EMBL/GenBank/DDBJ whole genome shotgun (WGS) entry which is preliminary data.</text>
</comment>
<dbReference type="Proteomes" id="UP001295684">
    <property type="component" value="Unassembled WGS sequence"/>
</dbReference>
<keyword evidence="2" id="KW-1185">Reference proteome</keyword>
<reference evidence="1" key="1">
    <citation type="submission" date="2023-07" db="EMBL/GenBank/DDBJ databases">
        <authorList>
            <consortium name="AG Swart"/>
            <person name="Singh M."/>
            <person name="Singh A."/>
            <person name="Seah K."/>
            <person name="Emmerich C."/>
        </authorList>
    </citation>
    <scope>NUCLEOTIDE SEQUENCE</scope>
    <source>
        <strain evidence="1">DP1</strain>
    </source>
</reference>
<protein>
    <submittedName>
        <fullName evidence="1">Uncharacterized protein</fullName>
    </submittedName>
</protein>
<evidence type="ECO:0000313" key="2">
    <source>
        <dbReference type="Proteomes" id="UP001295684"/>
    </source>
</evidence>
<dbReference type="AlphaFoldDB" id="A0AAD2D5Z1"/>
<sequence>MPLLILNKHCEQYTKINLLTETAENLDYGLKFMKSYMESFKSDDFVEVIIPEQECEIYKSDSSPFMTFDQCIEYFSKIKDKKQKEISQSPIHNLSTEELFYWHLFSTELITASLQCTECQAGLPSREGKDIDYQIDEGVANMLVV</sequence>
<dbReference type="EMBL" id="CAMPGE010024735">
    <property type="protein sequence ID" value="CAI2382549.1"/>
    <property type="molecule type" value="Genomic_DNA"/>
</dbReference>
<organism evidence="1 2">
    <name type="scientific">Euplotes crassus</name>
    <dbReference type="NCBI Taxonomy" id="5936"/>
    <lineage>
        <taxon>Eukaryota</taxon>
        <taxon>Sar</taxon>
        <taxon>Alveolata</taxon>
        <taxon>Ciliophora</taxon>
        <taxon>Intramacronucleata</taxon>
        <taxon>Spirotrichea</taxon>
        <taxon>Hypotrichia</taxon>
        <taxon>Euplotida</taxon>
        <taxon>Euplotidae</taxon>
        <taxon>Moneuplotes</taxon>
    </lineage>
</organism>
<evidence type="ECO:0000313" key="1">
    <source>
        <dbReference type="EMBL" id="CAI2382549.1"/>
    </source>
</evidence>
<proteinExistence type="predicted"/>
<gene>
    <name evidence="1" type="ORF">ECRASSUSDP1_LOCUS24026</name>
</gene>